<keyword evidence="5" id="KW-1003">Cell membrane</keyword>
<comment type="similarity">
    <text evidence="2">In the N-terminal section; belongs to the leguminous lectin family.</text>
</comment>
<evidence type="ECO:0000256" key="10">
    <source>
        <dbReference type="ARBA" id="ARBA00022734"/>
    </source>
</evidence>
<keyword evidence="14 19" id="KW-1133">Transmembrane helix</keyword>
<dbReference type="InterPro" id="IPR011009">
    <property type="entry name" value="Kinase-like_dom_sf"/>
</dbReference>
<dbReference type="FunFam" id="3.30.200.20:FF:000168">
    <property type="entry name" value="L-type lectin-domain containing receptor kinase IX.1"/>
    <property type="match status" value="1"/>
</dbReference>
<dbReference type="GO" id="GO:0002229">
    <property type="term" value="P:defense response to oomycetes"/>
    <property type="evidence" value="ECO:0007669"/>
    <property type="project" value="UniProtKB-ARBA"/>
</dbReference>
<dbReference type="PROSITE" id="PS50011">
    <property type="entry name" value="PROTEIN_KINASE_DOM"/>
    <property type="match status" value="1"/>
</dbReference>
<dbReference type="InterPro" id="IPR000719">
    <property type="entry name" value="Prot_kinase_dom"/>
</dbReference>
<name>A0AAV8GQM4_9POAL</name>
<evidence type="ECO:0000256" key="13">
    <source>
        <dbReference type="ARBA" id="ARBA00022840"/>
    </source>
</evidence>
<dbReference type="AlphaFoldDB" id="A0AAV8GQM4"/>
<evidence type="ECO:0000256" key="14">
    <source>
        <dbReference type="ARBA" id="ARBA00022989"/>
    </source>
</evidence>
<keyword evidence="22" id="KW-1185">Reference proteome</keyword>
<dbReference type="PROSITE" id="PS00108">
    <property type="entry name" value="PROTEIN_KINASE_ST"/>
    <property type="match status" value="1"/>
</dbReference>
<dbReference type="GO" id="GO:0005524">
    <property type="term" value="F:ATP binding"/>
    <property type="evidence" value="ECO:0007669"/>
    <property type="project" value="UniProtKB-UniRule"/>
</dbReference>
<keyword evidence="13 18" id="KW-0067">ATP-binding</keyword>
<dbReference type="FunFam" id="1.10.510.10:FF:000240">
    <property type="entry name" value="Lectin-domain containing receptor kinase A4.3"/>
    <property type="match status" value="1"/>
</dbReference>
<dbReference type="Pfam" id="PF00139">
    <property type="entry name" value="Lectin_legB"/>
    <property type="match status" value="1"/>
</dbReference>
<evidence type="ECO:0000256" key="17">
    <source>
        <dbReference type="ARBA" id="ARBA00023180"/>
    </source>
</evidence>
<organism evidence="21 22">
    <name type="scientific">Rhynchospora pubera</name>
    <dbReference type="NCBI Taxonomy" id="906938"/>
    <lineage>
        <taxon>Eukaryota</taxon>
        <taxon>Viridiplantae</taxon>
        <taxon>Streptophyta</taxon>
        <taxon>Embryophyta</taxon>
        <taxon>Tracheophyta</taxon>
        <taxon>Spermatophyta</taxon>
        <taxon>Magnoliopsida</taxon>
        <taxon>Liliopsida</taxon>
        <taxon>Poales</taxon>
        <taxon>Cyperaceae</taxon>
        <taxon>Cyperoideae</taxon>
        <taxon>Rhynchosporeae</taxon>
        <taxon>Rhynchospora</taxon>
    </lineage>
</organism>
<evidence type="ECO:0000256" key="4">
    <source>
        <dbReference type="ARBA" id="ARBA00012513"/>
    </source>
</evidence>
<comment type="similarity">
    <text evidence="3">In the C-terminal section; belongs to the protein kinase superfamily. Ser/Thr protein kinase family.</text>
</comment>
<dbReference type="Gene3D" id="3.30.200.20">
    <property type="entry name" value="Phosphorylase Kinase, domain 1"/>
    <property type="match status" value="1"/>
</dbReference>
<dbReference type="InterPro" id="IPR008271">
    <property type="entry name" value="Ser/Thr_kinase_AS"/>
</dbReference>
<dbReference type="SUPFAM" id="SSF56112">
    <property type="entry name" value="Protein kinase-like (PK-like)"/>
    <property type="match status" value="1"/>
</dbReference>
<keyword evidence="12 21" id="KW-0418">Kinase</keyword>
<sequence length="509" mass="56754">MGKAFYYQPVSLWDNSTGEEVLTSFKTTFSFQIKNITGKNDIYHIADGLAFFLSPYPPPLSENVSPCGALGLLKLSTIFNSTSGQLLRPDQIVNQHMVAVEFDTFYNGQWDPLESMYNSSHIGIDINTINSTVSKVIPTNLFINKYMTAQISYDNGTKILSLYLSEDGNNSNNYEISTMVNLASYLPNEVAIGFSAATGCKDKNAVELHQLYLWSFNSTLEMVPSTNRKSILSSGVVGAMIASAAILLLLVGTFLYFIGKKHLIKKSGEQEMEYDESIDQEFEKGRGPKKFQYNELATATDNFAESKKLGEGGSGSVYRGILVGEGTHDVAIKRVSKAPEYSKKEYISEVKIISQLRHRNLVELIGWCHDHNKFLIVYELMHNGSLDTHLYRKDTVLPWSLRHQIALGLGSALLYLHTEFKKCVLHRDIKPSNVMLDSSFNVKLGDFGVSRLVNHNSAAQTLPAGTMGYIAPECLQKGQATAQSDIYSFGVVLLEIACGRRHYAKFWFL</sequence>
<dbReference type="Proteomes" id="UP001140206">
    <property type="component" value="Chromosome 1"/>
</dbReference>
<feature type="transmembrane region" description="Helical" evidence="19">
    <location>
        <begin position="231"/>
        <end position="258"/>
    </location>
</feature>
<keyword evidence="17" id="KW-0325">Glycoprotein</keyword>
<keyword evidence="16 21" id="KW-0675">Receptor</keyword>
<dbReference type="PROSITE" id="PS00307">
    <property type="entry name" value="LECTIN_LEGUME_BETA"/>
    <property type="match status" value="1"/>
</dbReference>
<comment type="caution">
    <text evidence="21">The sequence shown here is derived from an EMBL/GenBank/DDBJ whole genome shotgun (WGS) entry which is preliminary data.</text>
</comment>
<keyword evidence="9" id="KW-0732">Signal</keyword>
<keyword evidence="6" id="KW-0723">Serine/threonine-protein kinase</keyword>
<dbReference type="Gene3D" id="2.60.120.200">
    <property type="match status" value="1"/>
</dbReference>
<proteinExistence type="inferred from homology"/>
<evidence type="ECO:0000259" key="20">
    <source>
        <dbReference type="PROSITE" id="PS50011"/>
    </source>
</evidence>
<gene>
    <name evidence="21" type="ORF">LUZ62_019171</name>
</gene>
<keyword evidence="11 18" id="KW-0547">Nucleotide-binding</keyword>
<keyword evidence="7" id="KW-0808">Transferase</keyword>
<dbReference type="SMART" id="SM00220">
    <property type="entry name" value="S_TKc"/>
    <property type="match status" value="1"/>
</dbReference>
<dbReference type="InterPro" id="IPR013320">
    <property type="entry name" value="ConA-like_dom_sf"/>
</dbReference>
<evidence type="ECO:0000256" key="5">
    <source>
        <dbReference type="ARBA" id="ARBA00022475"/>
    </source>
</evidence>
<protein>
    <recommendedName>
        <fullName evidence="4">non-specific serine/threonine protein kinase</fullName>
        <ecNumber evidence="4">2.7.11.1</ecNumber>
    </recommendedName>
</protein>
<evidence type="ECO:0000256" key="2">
    <source>
        <dbReference type="ARBA" id="ARBA00008536"/>
    </source>
</evidence>
<dbReference type="PANTHER" id="PTHR27007">
    <property type="match status" value="1"/>
</dbReference>
<evidence type="ECO:0000313" key="22">
    <source>
        <dbReference type="Proteomes" id="UP001140206"/>
    </source>
</evidence>
<dbReference type="InterPro" id="IPR050528">
    <property type="entry name" value="L-type_Lectin-RKs"/>
</dbReference>
<evidence type="ECO:0000256" key="15">
    <source>
        <dbReference type="ARBA" id="ARBA00023136"/>
    </source>
</evidence>
<dbReference type="EMBL" id="JAMFTS010000001">
    <property type="protein sequence ID" value="KAJ4806605.1"/>
    <property type="molecule type" value="Genomic_DNA"/>
</dbReference>
<evidence type="ECO:0000256" key="11">
    <source>
        <dbReference type="ARBA" id="ARBA00022741"/>
    </source>
</evidence>
<dbReference type="GO" id="GO:0005886">
    <property type="term" value="C:plasma membrane"/>
    <property type="evidence" value="ECO:0007669"/>
    <property type="project" value="UniProtKB-SubCell"/>
</dbReference>
<dbReference type="GO" id="GO:0030246">
    <property type="term" value="F:carbohydrate binding"/>
    <property type="evidence" value="ECO:0007669"/>
    <property type="project" value="UniProtKB-KW"/>
</dbReference>
<dbReference type="CDD" id="cd06899">
    <property type="entry name" value="lectin_legume_LecRK_Arcelin_ConA"/>
    <property type="match status" value="1"/>
</dbReference>
<evidence type="ECO:0000313" key="21">
    <source>
        <dbReference type="EMBL" id="KAJ4806605.1"/>
    </source>
</evidence>
<dbReference type="InterPro" id="IPR019825">
    <property type="entry name" value="Lectin_legB_Mn/Ca_BS"/>
</dbReference>
<dbReference type="SUPFAM" id="SSF49899">
    <property type="entry name" value="Concanavalin A-like lectins/glucanases"/>
    <property type="match status" value="1"/>
</dbReference>
<evidence type="ECO:0000256" key="1">
    <source>
        <dbReference type="ARBA" id="ARBA00004251"/>
    </source>
</evidence>
<evidence type="ECO:0000256" key="8">
    <source>
        <dbReference type="ARBA" id="ARBA00022692"/>
    </source>
</evidence>
<comment type="subcellular location">
    <subcellularLocation>
        <location evidence="1">Cell membrane</location>
        <topology evidence="1">Single-pass type I membrane protein</topology>
    </subcellularLocation>
</comment>
<dbReference type="Gene3D" id="1.10.510.10">
    <property type="entry name" value="Transferase(Phosphotransferase) domain 1"/>
    <property type="match status" value="1"/>
</dbReference>
<accession>A0AAV8GQM4</accession>
<dbReference type="GO" id="GO:0004674">
    <property type="term" value="F:protein serine/threonine kinase activity"/>
    <property type="evidence" value="ECO:0007669"/>
    <property type="project" value="UniProtKB-KW"/>
</dbReference>
<keyword evidence="15 19" id="KW-0472">Membrane</keyword>
<evidence type="ECO:0000256" key="16">
    <source>
        <dbReference type="ARBA" id="ARBA00023170"/>
    </source>
</evidence>
<dbReference type="EC" id="2.7.11.1" evidence="4"/>
<feature type="binding site" evidence="18">
    <location>
        <position position="333"/>
    </location>
    <ligand>
        <name>ATP</name>
        <dbReference type="ChEBI" id="CHEBI:30616"/>
    </ligand>
</feature>
<feature type="domain" description="Protein kinase" evidence="20">
    <location>
        <begin position="303"/>
        <end position="509"/>
    </location>
</feature>
<dbReference type="InterPro" id="IPR017441">
    <property type="entry name" value="Protein_kinase_ATP_BS"/>
</dbReference>
<dbReference type="Pfam" id="PF00069">
    <property type="entry name" value="Pkinase"/>
    <property type="match status" value="1"/>
</dbReference>
<keyword evidence="10" id="KW-0430">Lectin</keyword>
<evidence type="ECO:0000256" key="3">
    <source>
        <dbReference type="ARBA" id="ARBA00010217"/>
    </source>
</evidence>
<evidence type="ECO:0000256" key="19">
    <source>
        <dbReference type="SAM" id="Phobius"/>
    </source>
</evidence>
<evidence type="ECO:0000256" key="7">
    <source>
        <dbReference type="ARBA" id="ARBA00022679"/>
    </source>
</evidence>
<evidence type="ECO:0000256" key="18">
    <source>
        <dbReference type="PROSITE-ProRule" id="PRU10141"/>
    </source>
</evidence>
<dbReference type="InterPro" id="IPR001220">
    <property type="entry name" value="Legume_lectin_dom"/>
</dbReference>
<evidence type="ECO:0000256" key="6">
    <source>
        <dbReference type="ARBA" id="ARBA00022527"/>
    </source>
</evidence>
<reference evidence="21" key="1">
    <citation type="submission" date="2022-08" db="EMBL/GenBank/DDBJ databases">
        <authorList>
            <person name="Marques A."/>
        </authorList>
    </citation>
    <scope>NUCLEOTIDE SEQUENCE</scope>
    <source>
        <strain evidence="21">RhyPub2mFocal</strain>
        <tissue evidence="21">Leaves</tissue>
    </source>
</reference>
<evidence type="ECO:0000256" key="9">
    <source>
        <dbReference type="ARBA" id="ARBA00022729"/>
    </source>
</evidence>
<keyword evidence="8 19" id="KW-0812">Transmembrane</keyword>
<dbReference type="PROSITE" id="PS00107">
    <property type="entry name" value="PROTEIN_KINASE_ATP"/>
    <property type="match status" value="1"/>
</dbReference>
<evidence type="ECO:0000256" key="12">
    <source>
        <dbReference type="ARBA" id="ARBA00022777"/>
    </source>
</evidence>